<name>A0AC58U264_TOBAC</name>
<accession>A0AC58U264</accession>
<dbReference type="RefSeq" id="XP_075103459.1">
    <property type="nucleotide sequence ID" value="XM_075247358.1"/>
</dbReference>
<evidence type="ECO:0000313" key="2">
    <source>
        <dbReference type="RefSeq" id="XP_075103459.1"/>
    </source>
</evidence>
<proteinExistence type="predicted"/>
<reference evidence="1" key="1">
    <citation type="journal article" date="2014" name="Nat. Commun.">
        <title>The tobacco genome sequence and its comparison with those of tomato and potato.</title>
        <authorList>
            <person name="Sierro N."/>
            <person name="Battey J.N."/>
            <person name="Ouadi S."/>
            <person name="Bakaher N."/>
            <person name="Bovet L."/>
            <person name="Willig A."/>
            <person name="Goepfert S."/>
            <person name="Peitsch M.C."/>
            <person name="Ivanov N.V."/>
        </authorList>
    </citation>
    <scope>NUCLEOTIDE SEQUENCE [LARGE SCALE GENOMIC DNA]</scope>
</reference>
<evidence type="ECO:0000313" key="1">
    <source>
        <dbReference type="Proteomes" id="UP000790787"/>
    </source>
</evidence>
<dbReference type="Proteomes" id="UP000790787">
    <property type="component" value="Chromosome 24"/>
</dbReference>
<reference evidence="2" key="2">
    <citation type="submission" date="2025-08" db="UniProtKB">
        <authorList>
            <consortium name="RefSeq"/>
        </authorList>
    </citation>
    <scope>IDENTIFICATION</scope>
    <source>
        <tissue evidence="2">Leaf</tissue>
    </source>
</reference>
<protein>
    <submittedName>
        <fullName evidence="2">Uncharacterized protein LOC142178039</fullName>
    </submittedName>
</protein>
<sequence length="155" mass="17591">MKFYADRNRSDRVLEVGDFVYLKLQPYIQSSVAVRRNLKLSAKYYGPYKVLQKIGSVAYRLESPSSSQIHPVFHVSQLKKRVGPSIAPQQQPPSCDDSGRVLVQPVAILDRRIVKVNNAAQVKVLVQWANLGPDEATWEDWGYIKSQFPDFIAQS</sequence>
<organism evidence="1 2">
    <name type="scientific">Nicotiana tabacum</name>
    <name type="common">Common tobacco</name>
    <dbReference type="NCBI Taxonomy" id="4097"/>
    <lineage>
        <taxon>Eukaryota</taxon>
        <taxon>Viridiplantae</taxon>
        <taxon>Streptophyta</taxon>
        <taxon>Embryophyta</taxon>
        <taxon>Tracheophyta</taxon>
        <taxon>Spermatophyta</taxon>
        <taxon>Magnoliopsida</taxon>
        <taxon>eudicotyledons</taxon>
        <taxon>Gunneridae</taxon>
        <taxon>Pentapetalae</taxon>
        <taxon>asterids</taxon>
        <taxon>lamiids</taxon>
        <taxon>Solanales</taxon>
        <taxon>Solanaceae</taxon>
        <taxon>Nicotianoideae</taxon>
        <taxon>Nicotianeae</taxon>
        <taxon>Nicotiana</taxon>
    </lineage>
</organism>
<gene>
    <name evidence="2" type="primary">LOC142178039</name>
</gene>
<keyword evidence="1" id="KW-1185">Reference proteome</keyword>